<evidence type="ECO:0000256" key="2">
    <source>
        <dbReference type="ARBA" id="ARBA00022692"/>
    </source>
</evidence>
<dbReference type="EMBL" id="CP104377">
    <property type="protein sequence ID" value="UXC17606.1"/>
    <property type="molecule type" value="Genomic_DNA"/>
</dbReference>
<dbReference type="Proteomes" id="UP001058290">
    <property type="component" value="Chromosome"/>
</dbReference>
<dbReference type="SUPFAM" id="SSF103481">
    <property type="entry name" value="Multidrug resistance efflux transporter EmrE"/>
    <property type="match status" value="2"/>
</dbReference>
<gene>
    <name evidence="7" type="ORF">N4T19_18170</name>
</gene>
<accession>A0ABY5ZUL9</accession>
<keyword evidence="4 5" id="KW-0472">Membrane</keyword>
<evidence type="ECO:0000259" key="6">
    <source>
        <dbReference type="Pfam" id="PF00892"/>
    </source>
</evidence>
<dbReference type="InterPro" id="IPR050638">
    <property type="entry name" value="AA-Vitamin_Transporters"/>
</dbReference>
<proteinExistence type="predicted"/>
<organism evidence="7 8">
    <name type="scientific">Comamonas squillarum</name>
    <dbReference type="NCBI Taxonomy" id="2977320"/>
    <lineage>
        <taxon>Bacteria</taxon>
        <taxon>Pseudomonadati</taxon>
        <taxon>Pseudomonadota</taxon>
        <taxon>Betaproteobacteria</taxon>
        <taxon>Burkholderiales</taxon>
        <taxon>Comamonadaceae</taxon>
        <taxon>Comamonas</taxon>
    </lineage>
</organism>
<evidence type="ECO:0000313" key="8">
    <source>
        <dbReference type="Proteomes" id="UP001058290"/>
    </source>
</evidence>
<comment type="subcellular location">
    <subcellularLocation>
        <location evidence="1">Membrane</location>
        <topology evidence="1">Multi-pass membrane protein</topology>
    </subcellularLocation>
</comment>
<evidence type="ECO:0000313" key="7">
    <source>
        <dbReference type="EMBL" id="UXC17606.1"/>
    </source>
</evidence>
<evidence type="ECO:0000256" key="5">
    <source>
        <dbReference type="SAM" id="Phobius"/>
    </source>
</evidence>
<feature type="transmembrane region" description="Helical" evidence="5">
    <location>
        <begin position="228"/>
        <end position="248"/>
    </location>
</feature>
<feature type="domain" description="EamA" evidence="6">
    <location>
        <begin position="16"/>
        <end position="140"/>
    </location>
</feature>
<feature type="transmembrane region" description="Helical" evidence="5">
    <location>
        <begin position="154"/>
        <end position="177"/>
    </location>
</feature>
<sequence length="313" mass="33909">MSASSSPVPFRPTDLALALVVVVVWGINFVIMKWGLQSLTPFELGALRYLCAAFPLVLFIKPPRVHWRWVVLFGLLQGVGQFGFLFTALKVGMTASLASVVLQTQVFLTAVWTWVLLRERPGRPLVAGMGIAALGLACLLINELRSNGAGGTTLAGLLLVLCAATSWACSNVVVRLAQKENARYDPVGFIAWSSLMPILPFIGLSAALDEGSVGKWLQAETWQQIPGLAWMSIAYLGWVATIVGYGLWTKLIQRYSANRVAPFSLCVPVIGLTTGMLVLGETVTAWQWAGAVFVVLALVVVVWGGRWLQAARR</sequence>
<dbReference type="Pfam" id="PF00892">
    <property type="entry name" value="EamA"/>
    <property type="match status" value="2"/>
</dbReference>
<feature type="domain" description="EamA" evidence="6">
    <location>
        <begin position="155"/>
        <end position="302"/>
    </location>
</feature>
<dbReference type="InterPro" id="IPR037185">
    <property type="entry name" value="EmrE-like"/>
</dbReference>
<feature type="transmembrane region" description="Helical" evidence="5">
    <location>
        <begin position="124"/>
        <end position="142"/>
    </location>
</feature>
<feature type="transmembrane region" description="Helical" evidence="5">
    <location>
        <begin position="189"/>
        <end position="208"/>
    </location>
</feature>
<keyword evidence="2 5" id="KW-0812">Transmembrane</keyword>
<feature type="transmembrane region" description="Helical" evidence="5">
    <location>
        <begin position="67"/>
        <end position="89"/>
    </location>
</feature>
<name>A0ABY5ZUL9_9BURK</name>
<reference evidence="7" key="1">
    <citation type="submission" date="2022-09" db="EMBL/GenBank/DDBJ databases">
        <title>Bacterial diversity in gut of crayfish and pufferfish.</title>
        <authorList>
            <person name="Huang Y."/>
        </authorList>
    </citation>
    <scope>NUCLEOTIDE SEQUENCE</scope>
    <source>
        <strain evidence="7">PR12</strain>
    </source>
</reference>
<feature type="transmembrane region" description="Helical" evidence="5">
    <location>
        <begin position="15"/>
        <end position="36"/>
    </location>
</feature>
<feature type="transmembrane region" description="Helical" evidence="5">
    <location>
        <begin position="285"/>
        <end position="308"/>
    </location>
</feature>
<evidence type="ECO:0000256" key="4">
    <source>
        <dbReference type="ARBA" id="ARBA00023136"/>
    </source>
</evidence>
<dbReference type="RefSeq" id="WP_116926092.1">
    <property type="nucleotide sequence ID" value="NZ_CP104377.1"/>
</dbReference>
<dbReference type="InterPro" id="IPR000620">
    <property type="entry name" value="EamA_dom"/>
</dbReference>
<keyword evidence="3 5" id="KW-1133">Transmembrane helix</keyword>
<dbReference type="PANTHER" id="PTHR32322:SF9">
    <property type="entry name" value="AMINO-ACID METABOLITE EFFLUX PUMP-RELATED"/>
    <property type="match status" value="1"/>
</dbReference>
<protein>
    <submittedName>
        <fullName evidence="7">EamA family transporter</fullName>
    </submittedName>
</protein>
<dbReference type="PANTHER" id="PTHR32322">
    <property type="entry name" value="INNER MEMBRANE TRANSPORTER"/>
    <property type="match status" value="1"/>
</dbReference>
<evidence type="ECO:0000256" key="3">
    <source>
        <dbReference type="ARBA" id="ARBA00022989"/>
    </source>
</evidence>
<keyword evidence="8" id="KW-1185">Reference proteome</keyword>
<feature type="transmembrane region" description="Helical" evidence="5">
    <location>
        <begin position="95"/>
        <end position="117"/>
    </location>
</feature>
<feature type="transmembrane region" description="Helical" evidence="5">
    <location>
        <begin position="260"/>
        <end position="279"/>
    </location>
</feature>
<evidence type="ECO:0000256" key="1">
    <source>
        <dbReference type="ARBA" id="ARBA00004141"/>
    </source>
</evidence>